<dbReference type="EMBL" id="CM046112">
    <property type="protein sequence ID" value="KAI8428789.1"/>
    <property type="molecule type" value="Genomic_DNA"/>
</dbReference>
<dbReference type="Proteomes" id="UP001064048">
    <property type="component" value="Chromosome 12"/>
</dbReference>
<gene>
    <name evidence="1" type="ORF">MSG28_007463</name>
</gene>
<name>A0ACC0JXD3_CHOFU</name>
<comment type="caution">
    <text evidence="1">The sequence shown here is derived from an EMBL/GenBank/DDBJ whole genome shotgun (WGS) entry which is preliminary data.</text>
</comment>
<keyword evidence="2" id="KW-1185">Reference proteome</keyword>
<protein>
    <submittedName>
        <fullName evidence="1">Uncharacterized protein</fullName>
    </submittedName>
</protein>
<accession>A0ACC0JXD3</accession>
<sequence length="270" mass="28214">MNGPRGTAIANPVSHVIIGGSQKGSIVFNPVASAVVGPGGIAHAQSDLYFATVQYLPFYGGGKGQYLEVKTNNRGVVVSETIVSEENISSENIVKNIDENLLSKVLAKNLQNLQSLSSNLIKLHNLGRKTGTLSGNDKERFKTQLASLGETTSNTIKLIEEIGTNVDVLFRSGSKRQYEEEDVGEEGVGIDSPAGEEGSILLDGTTIAEAKPVGLAVIGEHGLAASRPQATAVAVSGIALARPIATAIAGINPAQLGIDFQVNKVEKNKS</sequence>
<organism evidence="1 2">
    <name type="scientific">Choristoneura fumiferana</name>
    <name type="common">Spruce budworm moth</name>
    <name type="synonym">Archips fumiferana</name>
    <dbReference type="NCBI Taxonomy" id="7141"/>
    <lineage>
        <taxon>Eukaryota</taxon>
        <taxon>Metazoa</taxon>
        <taxon>Ecdysozoa</taxon>
        <taxon>Arthropoda</taxon>
        <taxon>Hexapoda</taxon>
        <taxon>Insecta</taxon>
        <taxon>Pterygota</taxon>
        <taxon>Neoptera</taxon>
        <taxon>Endopterygota</taxon>
        <taxon>Lepidoptera</taxon>
        <taxon>Glossata</taxon>
        <taxon>Ditrysia</taxon>
        <taxon>Tortricoidea</taxon>
        <taxon>Tortricidae</taxon>
        <taxon>Tortricinae</taxon>
        <taxon>Choristoneura</taxon>
    </lineage>
</organism>
<evidence type="ECO:0000313" key="2">
    <source>
        <dbReference type="Proteomes" id="UP001064048"/>
    </source>
</evidence>
<proteinExistence type="predicted"/>
<reference evidence="1 2" key="1">
    <citation type="journal article" date="2022" name="Genome Biol. Evol.">
        <title>The Spruce Budworm Genome: Reconstructing the Evolutionary History of Antifreeze Proteins.</title>
        <authorList>
            <person name="Beliveau C."/>
            <person name="Gagne P."/>
            <person name="Picq S."/>
            <person name="Vernygora O."/>
            <person name="Keeling C.I."/>
            <person name="Pinkney K."/>
            <person name="Doucet D."/>
            <person name="Wen F."/>
            <person name="Johnston J.S."/>
            <person name="Maaroufi H."/>
            <person name="Boyle B."/>
            <person name="Laroche J."/>
            <person name="Dewar K."/>
            <person name="Juretic N."/>
            <person name="Blackburn G."/>
            <person name="Nisole A."/>
            <person name="Brunet B."/>
            <person name="Brandao M."/>
            <person name="Lumley L."/>
            <person name="Duan J."/>
            <person name="Quan G."/>
            <person name="Lucarotti C.J."/>
            <person name="Roe A.D."/>
            <person name="Sperling F.A.H."/>
            <person name="Levesque R.C."/>
            <person name="Cusson M."/>
        </authorList>
    </citation>
    <scope>NUCLEOTIDE SEQUENCE [LARGE SCALE GENOMIC DNA]</scope>
    <source>
        <strain evidence="1">Glfc:IPQL:Cfum</strain>
    </source>
</reference>
<evidence type="ECO:0000313" key="1">
    <source>
        <dbReference type="EMBL" id="KAI8428789.1"/>
    </source>
</evidence>